<protein>
    <submittedName>
        <fullName evidence="1">Uncharacterized protein</fullName>
    </submittedName>
</protein>
<dbReference type="EMBL" id="JAPESX010003025">
    <property type="protein sequence ID" value="KAJ8105911.1"/>
    <property type="molecule type" value="Genomic_DNA"/>
</dbReference>
<evidence type="ECO:0000313" key="2">
    <source>
        <dbReference type="Proteomes" id="UP001153334"/>
    </source>
</evidence>
<gene>
    <name evidence="1" type="ORF">ONZ43_g7240</name>
</gene>
<accession>A0ACC2HSG0</accession>
<sequence length="86" mass="9609">MQSKPYSPVEGVQAEANMAMLEAASARRRAKAPGTKLLQEPMPTLRESIPTKIICDQALDGYLRAFEPMFRILHVPSFMSEPYGKL</sequence>
<evidence type="ECO:0000313" key="1">
    <source>
        <dbReference type="EMBL" id="KAJ8105911.1"/>
    </source>
</evidence>
<organism evidence="1 2">
    <name type="scientific">Nemania bipapillata</name>
    <dbReference type="NCBI Taxonomy" id="110536"/>
    <lineage>
        <taxon>Eukaryota</taxon>
        <taxon>Fungi</taxon>
        <taxon>Dikarya</taxon>
        <taxon>Ascomycota</taxon>
        <taxon>Pezizomycotina</taxon>
        <taxon>Sordariomycetes</taxon>
        <taxon>Xylariomycetidae</taxon>
        <taxon>Xylariales</taxon>
        <taxon>Xylariaceae</taxon>
        <taxon>Nemania</taxon>
    </lineage>
</organism>
<name>A0ACC2HSG0_9PEZI</name>
<comment type="caution">
    <text evidence="1">The sequence shown here is derived from an EMBL/GenBank/DDBJ whole genome shotgun (WGS) entry which is preliminary data.</text>
</comment>
<keyword evidence="2" id="KW-1185">Reference proteome</keyword>
<dbReference type="Proteomes" id="UP001153334">
    <property type="component" value="Unassembled WGS sequence"/>
</dbReference>
<proteinExistence type="predicted"/>
<reference evidence="1" key="1">
    <citation type="submission" date="2022-11" db="EMBL/GenBank/DDBJ databases">
        <title>Genome Sequence of Nemania bipapillata.</title>
        <authorList>
            <person name="Buettner E."/>
        </authorList>
    </citation>
    <scope>NUCLEOTIDE SEQUENCE</scope>
    <source>
        <strain evidence="1">CP14</strain>
    </source>
</reference>